<proteinExistence type="predicted"/>
<gene>
    <name evidence="2" type="ORF">HJG63_011309</name>
</gene>
<evidence type="ECO:0000313" key="3">
    <source>
        <dbReference type="Proteomes" id="UP000593571"/>
    </source>
</evidence>
<keyword evidence="3" id="KW-1185">Reference proteome</keyword>
<dbReference type="AlphaFoldDB" id="A0A7J8H0W1"/>
<organism evidence="2 3">
    <name type="scientific">Rousettus aegyptiacus</name>
    <name type="common">Egyptian fruit bat</name>
    <name type="synonym">Pteropus aegyptiacus</name>
    <dbReference type="NCBI Taxonomy" id="9407"/>
    <lineage>
        <taxon>Eukaryota</taxon>
        <taxon>Metazoa</taxon>
        <taxon>Chordata</taxon>
        <taxon>Craniata</taxon>
        <taxon>Vertebrata</taxon>
        <taxon>Euteleostomi</taxon>
        <taxon>Mammalia</taxon>
        <taxon>Eutheria</taxon>
        <taxon>Laurasiatheria</taxon>
        <taxon>Chiroptera</taxon>
        <taxon>Yinpterochiroptera</taxon>
        <taxon>Pteropodoidea</taxon>
        <taxon>Pteropodidae</taxon>
        <taxon>Rousettinae</taxon>
        <taxon>Rousettus</taxon>
    </lineage>
</organism>
<accession>A0A7J8H0W1</accession>
<feature type="region of interest" description="Disordered" evidence="1">
    <location>
        <begin position="18"/>
        <end position="40"/>
    </location>
</feature>
<protein>
    <submittedName>
        <fullName evidence="2">Uncharacterized protein</fullName>
    </submittedName>
</protein>
<dbReference type="EMBL" id="JACASE010000005">
    <property type="protein sequence ID" value="KAF6465964.1"/>
    <property type="molecule type" value="Genomic_DNA"/>
</dbReference>
<evidence type="ECO:0000313" key="2">
    <source>
        <dbReference type="EMBL" id="KAF6465964.1"/>
    </source>
</evidence>
<evidence type="ECO:0000256" key="1">
    <source>
        <dbReference type="SAM" id="MobiDB-lite"/>
    </source>
</evidence>
<sequence length="185" mass="20032">MYTVTFNPYVHCSSLDGSAQGGKGLSSEKRDGLWLSPPTTQHPLSLGHRRHQASLQQVSSSGVALLCPSALSSPHPSHWPSVQGGIEQGPAHLLDWGGRGGSCGIVLPPFHETLKGLPPDPQWLCVGAGISRILLPTPLWETPSLPPLSFIEFNLRIKSSPGAFRAWSQPRKERAFQCLEPKGKY</sequence>
<reference evidence="2 3" key="1">
    <citation type="journal article" date="2020" name="Nature">
        <title>Six reference-quality genomes reveal evolution of bat adaptations.</title>
        <authorList>
            <person name="Jebb D."/>
            <person name="Huang Z."/>
            <person name="Pippel M."/>
            <person name="Hughes G.M."/>
            <person name="Lavrichenko K."/>
            <person name="Devanna P."/>
            <person name="Winkler S."/>
            <person name="Jermiin L.S."/>
            <person name="Skirmuntt E.C."/>
            <person name="Katzourakis A."/>
            <person name="Burkitt-Gray L."/>
            <person name="Ray D.A."/>
            <person name="Sullivan K.A.M."/>
            <person name="Roscito J.G."/>
            <person name="Kirilenko B.M."/>
            <person name="Davalos L.M."/>
            <person name="Corthals A.P."/>
            <person name="Power M.L."/>
            <person name="Jones G."/>
            <person name="Ransome R.D."/>
            <person name="Dechmann D.K.N."/>
            <person name="Locatelli A.G."/>
            <person name="Puechmaille S.J."/>
            <person name="Fedrigo O."/>
            <person name="Jarvis E.D."/>
            <person name="Hiller M."/>
            <person name="Vernes S.C."/>
            <person name="Myers E.W."/>
            <person name="Teeling E.C."/>
        </authorList>
    </citation>
    <scope>NUCLEOTIDE SEQUENCE [LARGE SCALE GENOMIC DNA]</scope>
    <source>
        <strain evidence="2">MRouAeg1</strain>
        <tissue evidence="2">Muscle</tissue>
    </source>
</reference>
<name>A0A7J8H0W1_ROUAE</name>
<comment type="caution">
    <text evidence="2">The sequence shown here is derived from an EMBL/GenBank/DDBJ whole genome shotgun (WGS) entry which is preliminary data.</text>
</comment>
<dbReference type="Proteomes" id="UP000593571">
    <property type="component" value="Unassembled WGS sequence"/>
</dbReference>